<protein>
    <submittedName>
        <fullName evidence="2">Uncharacterized protein LOC111011968</fullName>
    </submittedName>
</protein>
<accession>A0A6J1CIR3</accession>
<sequence length="156" mass="18277">MGPAFVTVYKAHTENWAGALQARVQHVPQAWAQREPQAPPQLTLQDPAQHEVQAGPQRHLQFLFLRGELQLQHQLLLQLTHQHRQKHQRRRQAAAQYRRHHRTAGDRPLTIRRRRRRPMPQLSPFPLTSACLFFSPFSLHSDHCDALFQKPSPPYF</sequence>
<evidence type="ECO:0000313" key="1">
    <source>
        <dbReference type="Proteomes" id="UP000504603"/>
    </source>
</evidence>
<dbReference type="RefSeq" id="XP_022141665.1">
    <property type="nucleotide sequence ID" value="XM_022285973.1"/>
</dbReference>
<name>A0A6J1CIR3_MOMCH</name>
<keyword evidence="1" id="KW-1185">Reference proteome</keyword>
<evidence type="ECO:0000313" key="2">
    <source>
        <dbReference type="RefSeq" id="XP_022141665.1"/>
    </source>
</evidence>
<gene>
    <name evidence="2" type="primary">LOC111011968</name>
</gene>
<dbReference type="AlphaFoldDB" id="A0A6J1CIR3"/>
<dbReference type="GeneID" id="111011968"/>
<dbReference type="Proteomes" id="UP000504603">
    <property type="component" value="Unplaced"/>
</dbReference>
<dbReference type="KEGG" id="mcha:111011968"/>
<proteinExistence type="predicted"/>
<reference evidence="2" key="1">
    <citation type="submission" date="2025-08" db="UniProtKB">
        <authorList>
            <consortium name="RefSeq"/>
        </authorList>
    </citation>
    <scope>IDENTIFICATION</scope>
    <source>
        <strain evidence="2">OHB3-1</strain>
    </source>
</reference>
<organism evidence="1 2">
    <name type="scientific">Momordica charantia</name>
    <name type="common">Bitter gourd</name>
    <name type="synonym">Balsam pear</name>
    <dbReference type="NCBI Taxonomy" id="3673"/>
    <lineage>
        <taxon>Eukaryota</taxon>
        <taxon>Viridiplantae</taxon>
        <taxon>Streptophyta</taxon>
        <taxon>Embryophyta</taxon>
        <taxon>Tracheophyta</taxon>
        <taxon>Spermatophyta</taxon>
        <taxon>Magnoliopsida</taxon>
        <taxon>eudicotyledons</taxon>
        <taxon>Gunneridae</taxon>
        <taxon>Pentapetalae</taxon>
        <taxon>rosids</taxon>
        <taxon>fabids</taxon>
        <taxon>Cucurbitales</taxon>
        <taxon>Cucurbitaceae</taxon>
        <taxon>Momordiceae</taxon>
        <taxon>Momordica</taxon>
    </lineage>
</organism>